<dbReference type="InterPro" id="IPR001810">
    <property type="entry name" value="F-box_dom"/>
</dbReference>
<dbReference type="Pfam" id="PF12937">
    <property type="entry name" value="F-box-like"/>
    <property type="match status" value="1"/>
</dbReference>
<evidence type="ECO:0000313" key="3">
    <source>
        <dbReference type="EMBL" id="OSD03969.1"/>
    </source>
</evidence>
<dbReference type="Gene3D" id="3.80.10.10">
    <property type="entry name" value="Ribonuclease Inhibitor"/>
    <property type="match status" value="1"/>
</dbReference>
<evidence type="ECO:0000259" key="2">
    <source>
        <dbReference type="Pfam" id="PF12937"/>
    </source>
</evidence>
<name>A0A1Y2IS47_TRAC3</name>
<feature type="domain" description="F-box" evidence="2">
    <location>
        <begin position="51"/>
        <end position="80"/>
    </location>
</feature>
<dbReference type="SUPFAM" id="SSF81383">
    <property type="entry name" value="F-box domain"/>
    <property type="match status" value="1"/>
</dbReference>
<dbReference type="AlphaFoldDB" id="A0A1Y2IS47"/>
<dbReference type="OrthoDB" id="2788229at2759"/>
<dbReference type="STRING" id="1353009.A0A1Y2IS47"/>
<protein>
    <recommendedName>
        <fullName evidence="2">F-box domain-containing protein</fullName>
    </recommendedName>
</protein>
<organism evidence="3 4">
    <name type="scientific">Trametes coccinea (strain BRFM310)</name>
    <name type="common">Pycnoporus coccineus</name>
    <dbReference type="NCBI Taxonomy" id="1353009"/>
    <lineage>
        <taxon>Eukaryota</taxon>
        <taxon>Fungi</taxon>
        <taxon>Dikarya</taxon>
        <taxon>Basidiomycota</taxon>
        <taxon>Agaricomycotina</taxon>
        <taxon>Agaricomycetes</taxon>
        <taxon>Polyporales</taxon>
        <taxon>Polyporaceae</taxon>
        <taxon>Trametes</taxon>
    </lineage>
</organism>
<accession>A0A1Y2IS47</accession>
<dbReference type="Proteomes" id="UP000193067">
    <property type="component" value="Unassembled WGS sequence"/>
</dbReference>
<dbReference type="InterPro" id="IPR032675">
    <property type="entry name" value="LRR_dom_sf"/>
</dbReference>
<feature type="region of interest" description="Disordered" evidence="1">
    <location>
        <begin position="1"/>
        <end position="45"/>
    </location>
</feature>
<evidence type="ECO:0000256" key="1">
    <source>
        <dbReference type="SAM" id="MobiDB-lite"/>
    </source>
</evidence>
<proteinExistence type="predicted"/>
<keyword evidence="4" id="KW-1185">Reference proteome</keyword>
<reference evidence="3 4" key="1">
    <citation type="journal article" date="2015" name="Biotechnol. Biofuels">
        <title>Enhanced degradation of softwood versus hardwood by the white-rot fungus Pycnoporus coccineus.</title>
        <authorList>
            <person name="Couturier M."/>
            <person name="Navarro D."/>
            <person name="Chevret D."/>
            <person name="Henrissat B."/>
            <person name="Piumi F."/>
            <person name="Ruiz-Duenas F.J."/>
            <person name="Martinez A.T."/>
            <person name="Grigoriev I.V."/>
            <person name="Riley R."/>
            <person name="Lipzen A."/>
            <person name="Berrin J.G."/>
            <person name="Master E.R."/>
            <person name="Rosso M.N."/>
        </authorList>
    </citation>
    <scope>NUCLEOTIDE SEQUENCE [LARGE SCALE GENOMIC DNA]</scope>
    <source>
        <strain evidence="3 4">BRFM310</strain>
    </source>
</reference>
<dbReference type="CDD" id="cd09917">
    <property type="entry name" value="F-box_SF"/>
    <property type="match status" value="1"/>
</dbReference>
<dbReference type="SUPFAM" id="SSF52047">
    <property type="entry name" value="RNI-like"/>
    <property type="match status" value="1"/>
</dbReference>
<dbReference type="EMBL" id="KZ084098">
    <property type="protein sequence ID" value="OSD03969.1"/>
    <property type="molecule type" value="Genomic_DNA"/>
</dbReference>
<sequence>MRSEPPAHPRMQSALSPLKPVNAAPPLAHRRPHPPQYRQQPSTMRRTPALQLPLEIQQAIFNYLDRSALLRCMLTHRAWIASAQYALYSHAQPASPAALWKLTKTLETSPHLRKNVIELSISGDTLRCGVRPTDPILQIPAPTLLPNLRSLRFTGFDEVFRSSKSIAHVGGYLDVTELHLHRCRVLAPVHLEQLLYSFPRLTTLTLDSVRWAGDNEPYKVTFGQLPERALQLRTLRISNPYEYAPFFQWLIHSKCAVRVRHLELIRFDVYNLRPAGKFVTELCEPLESLTLGYNLPTYCDHGERRIDLRMNNKLRSLTLQIYDCQGDYVRWANTLLLSALESPLERIAFSLTLDSRQTLWNDAWSTLHASLTTYWPATLKEVAFTHYAVPGFLQNVEPLFQERFVELKRRRILSVTVVRSQDY</sequence>
<dbReference type="InterPro" id="IPR036047">
    <property type="entry name" value="F-box-like_dom_sf"/>
</dbReference>
<evidence type="ECO:0000313" key="4">
    <source>
        <dbReference type="Proteomes" id="UP000193067"/>
    </source>
</evidence>
<gene>
    <name evidence="3" type="ORF">PYCCODRAFT_1433870</name>
</gene>